<dbReference type="Pfam" id="PF02900">
    <property type="entry name" value="LigB"/>
    <property type="match status" value="1"/>
</dbReference>
<proteinExistence type="predicted"/>
<dbReference type="CDD" id="cd07951">
    <property type="entry name" value="ED_3B_N_AMMECR1"/>
    <property type="match status" value="1"/>
</dbReference>
<dbReference type="EMBL" id="MLJW01000010">
    <property type="protein sequence ID" value="OIR15014.1"/>
    <property type="molecule type" value="Genomic_DNA"/>
</dbReference>
<feature type="domain" description="AMMECR1" evidence="1">
    <location>
        <begin position="280"/>
        <end position="457"/>
    </location>
</feature>
<reference evidence="2" key="1">
    <citation type="submission" date="2016-10" db="EMBL/GenBank/DDBJ databases">
        <title>Sequence of Gallionella enrichment culture.</title>
        <authorList>
            <person name="Poehlein A."/>
            <person name="Muehling M."/>
            <person name="Daniel R."/>
        </authorList>
    </citation>
    <scope>NUCLEOTIDE SEQUENCE</scope>
</reference>
<dbReference type="InterPro" id="IPR027485">
    <property type="entry name" value="AMMECR1_N"/>
</dbReference>
<protein>
    <recommendedName>
        <fullName evidence="1">AMMECR1 domain-containing protein</fullName>
    </recommendedName>
</protein>
<dbReference type="SUPFAM" id="SSF143447">
    <property type="entry name" value="AMMECR1-like"/>
    <property type="match status" value="1"/>
</dbReference>
<dbReference type="GO" id="GO:0008198">
    <property type="term" value="F:ferrous iron binding"/>
    <property type="evidence" value="ECO:0007669"/>
    <property type="project" value="InterPro"/>
</dbReference>
<dbReference type="PROSITE" id="PS51112">
    <property type="entry name" value="AMMECR1"/>
    <property type="match status" value="1"/>
</dbReference>
<dbReference type="Gene3D" id="3.30.1490.150">
    <property type="entry name" value="Hypothetical protein ph0010, domain 2"/>
    <property type="match status" value="1"/>
</dbReference>
<organism evidence="2">
    <name type="scientific">mine drainage metagenome</name>
    <dbReference type="NCBI Taxonomy" id="410659"/>
    <lineage>
        <taxon>unclassified sequences</taxon>
        <taxon>metagenomes</taxon>
        <taxon>ecological metagenomes</taxon>
    </lineage>
</organism>
<gene>
    <name evidence="2" type="ORF">GALL_41320</name>
</gene>
<name>A0A1J5TSL3_9ZZZZ</name>
<dbReference type="AlphaFoldDB" id="A0A1J5TSL3"/>
<evidence type="ECO:0000259" key="1">
    <source>
        <dbReference type="PROSITE" id="PS51112"/>
    </source>
</evidence>
<sequence>MSMPTIAFAGLAPHAPVLVPEVAGFRFDEVKDTVTAMDELAGRLVAVHPSLVLVVSPHSPRRAGAFGLWSGPRMTGGFSQFSAPGERIDLPVDEEAVAAIEEAAGRAGLRTWRISGGELDHGAAVPLWFLSRAGWRGLTVVVSLERDGRISPEDMGEVIGSALRGLGRRTALIASGDMSHRLCPGAPGGFDSRAHVFDEDFVQVIEQGAFARLTALDQALESLAAEDVVEPTRAVVAAIGGRSEGHRVLSYQAPFGVGYGVAVLYEAPEAAPPAPALVVDSLGQLPRVARTAIETHFSGGGPMPAYRAAGPASIEGCVFVTLFDGDGQLRGCIGSLKPTQTDLVHETWRYALAVLEDRRFAPVTREDLPGLRTEVTVLGELEPVDDASALDPRLYGLVVRAEDGRRGVLLPDLEGVDTVKQQLAIARRKAGIAPWEEVELFRFTAECFEDESPGGRS</sequence>
<dbReference type="InterPro" id="IPR002733">
    <property type="entry name" value="AMMECR1_domain"/>
</dbReference>
<dbReference type="InterPro" id="IPR023473">
    <property type="entry name" value="AMMECR1"/>
</dbReference>
<accession>A0A1J5TSL3</accession>
<dbReference type="Gene3D" id="3.40.830.10">
    <property type="entry name" value="LigB-like"/>
    <property type="match status" value="1"/>
</dbReference>
<dbReference type="SUPFAM" id="SSF53213">
    <property type="entry name" value="LigB-like"/>
    <property type="match status" value="1"/>
</dbReference>
<comment type="caution">
    <text evidence="2">The sequence shown here is derived from an EMBL/GenBank/DDBJ whole genome shotgun (WGS) entry which is preliminary data.</text>
</comment>
<evidence type="ECO:0000313" key="2">
    <source>
        <dbReference type="EMBL" id="OIR15014.1"/>
    </source>
</evidence>
<dbReference type="InterPro" id="IPR036071">
    <property type="entry name" value="AMMECR1_dom_sf"/>
</dbReference>
<dbReference type="PANTHER" id="PTHR13016">
    <property type="entry name" value="AMMECR1 HOMOLOG"/>
    <property type="match status" value="1"/>
</dbReference>
<dbReference type="GO" id="GO:0016702">
    <property type="term" value="F:oxidoreductase activity, acting on single donors with incorporation of molecular oxygen, incorporation of two atoms of oxygen"/>
    <property type="evidence" value="ECO:0007669"/>
    <property type="project" value="UniProtKB-ARBA"/>
</dbReference>
<dbReference type="Gene3D" id="3.30.700.20">
    <property type="entry name" value="Hypothetical protein ph0010, domain 1"/>
    <property type="match status" value="1"/>
</dbReference>
<dbReference type="InterPro" id="IPR004183">
    <property type="entry name" value="Xdiol_dOase_suB"/>
</dbReference>
<dbReference type="Pfam" id="PF01871">
    <property type="entry name" value="AMMECR1"/>
    <property type="match status" value="1"/>
</dbReference>
<dbReference type="PANTHER" id="PTHR13016:SF0">
    <property type="entry name" value="AMME SYNDROME CANDIDATE GENE 1 PROTEIN"/>
    <property type="match status" value="1"/>
</dbReference>